<evidence type="ECO:0000313" key="2">
    <source>
        <dbReference type="Proteomes" id="UP000663864"/>
    </source>
</evidence>
<accession>A0A815DXY4</accession>
<proteinExistence type="predicted"/>
<sequence length="147" mass="16914">RCHTNLSMDVFLSQPTTHNHAPNPDRIPVIQLHNEVKQRAATTDEPTSSILHSALRTFPLRAAGELTRTDIIIQTIRRQRTTPAIIPSGHLPEDLKKTYRGEDFLLYEDNEMIIFTTKTNLSILKQSKHWFADGTFKVSYQLRNVQH</sequence>
<protein>
    <submittedName>
        <fullName evidence="1">Uncharacterized protein</fullName>
    </submittedName>
</protein>
<dbReference type="AlphaFoldDB" id="A0A815DXY4"/>
<evidence type="ECO:0000313" key="1">
    <source>
        <dbReference type="EMBL" id="CAF1303695.1"/>
    </source>
</evidence>
<dbReference type="EMBL" id="CAJNOT010002301">
    <property type="protein sequence ID" value="CAF1303695.1"/>
    <property type="molecule type" value="Genomic_DNA"/>
</dbReference>
<feature type="non-terminal residue" evidence="1">
    <location>
        <position position="1"/>
    </location>
</feature>
<gene>
    <name evidence="1" type="ORF">ZHD862_LOCUS28101</name>
</gene>
<reference evidence="1" key="1">
    <citation type="submission" date="2021-02" db="EMBL/GenBank/DDBJ databases">
        <authorList>
            <person name="Nowell W R."/>
        </authorList>
    </citation>
    <scope>NUCLEOTIDE SEQUENCE</scope>
</reference>
<organism evidence="1 2">
    <name type="scientific">Rotaria sordida</name>
    <dbReference type="NCBI Taxonomy" id="392033"/>
    <lineage>
        <taxon>Eukaryota</taxon>
        <taxon>Metazoa</taxon>
        <taxon>Spiralia</taxon>
        <taxon>Gnathifera</taxon>
        <taxon>Rotifera</taxon>
        <taxon>Eurotatoria</taxon>
        <taxon>Bdelloidea</taxon>
        <taxon>Philodinida</taxon>
        <taxon>Philodinidae</taxon>
        <taxon>Rotaria</taxon>
    </lineage>
</organism>
<name>A0A815DXY4_9BILA</name>
<comment type="caution">
    <text evidence="1">The sequence shown here is derived from an EMBL/GenBank/DDBJ whole genome shotgun (WGS) entry which is preliminary data.</text>
</comment>
<dbReference type="Proteomes" id="UP000663864">
    <property type="component" value="Unassembled WGS sequence"/>
</dbReference>